<protein>
    <recommendedName>
        <fullName evidence="4">K Homology domain-containing protein</fullName>
    </recommendedName>
</protein>
<gene>
    <name evidence="5" type="ORF">CSSPTR1EN2_LOCUS6201</name>
</gene>
<dbReference type="EMBL" id="OZ019905">
    <property type="protein sequence ID" value="CAK9202026.1"/>
    <property type="molecule type" value="Genomic_DNA"/>
</dbReference>
<keyword evidence="1" id="KW-0677">Repeat</keyword>
<evidence type="ECO:0000313" key="5">
    <source>
        <dbReference type="EMBL" id="CAK9202026.1"/>
    </source>
</evidence>
<feature type="domain" description="K Homology" evidence="4">
    <location>
        <begin position="338"/>
        <end position="411"/>
    </location>
</feature>
<feature type="region of interest" description="Disordered" evidence="3">
    <location>
        <begin position="1"/>
        <end position="48"/>
    </location>
</feature>
<dbReference type="CDD" id="cd22460">
    <property type="entry name" value="KH-I_PEPPER_rpt2_like"/>
    <property type="match status" value="2"/>
</dbReference>
<organism evidence="5 6">
    <name type="scientific">Sphagnum troendelagicum</name>
    <dbReference type="NCBI Taxonomy" id="128251"/>
    <lineage>
        <taxon>Eukaryota</taxon>
        <taxon>Viridiplantae</taxon>
        <taxon>Streptophyta</taxon>
        <taxon>Embryophyta</taxon>
        <taxon>Bryophyta</taxon>
        <taxon>Sphagnophytina</taxon>
        <taxon>Sphagnopsida</taxon>
        <taxon>Sphagnales</taxon>
        <taxon>Sphagnaceae</taxon>
        <taxon>Sphagnum</taxon>
    </lineage>
</organism>
<evidence type="ECO:0000256" key="3">
    <source>
        <dbReference type="SAM" id="MobiDB-lite"/>
    </source>
</evidence>
<keyword evidence="2" id="KW-0694">RNA-binding</keyword>
<reference evidence="5" key="1">
    <citation type="submission" date="2024-02" db="EMBL/GenBank/DDBJ databases">
        <authorList>
            <consortium name="ELIXIR-Norway"/>
            <consortium name="Elixir Norway"/>
        </authorList>
    </citation>
    <scope>NUCLEOTIDE SEQUENCE</scope>
</reference>
<dbReference type="SUPFAM" id="SSF54791">
    <property type="entry name" value="Eukaryotic type KH-domain (KH-domain type I)"/>
    <property type="match status" value="4"/>
</dbReference>
<dbReference type="Gene3D" id="3.30.310.210">
    <property type="match status" value="1"/>
</dbReference>
<name>A0ABP0TPZ3_9BRYO</name>
<feature type="domain" description="K Homology" evidence="4">
    <location>
        <begin position="186"/>
        <end position="261"/>
    </location>
</feature>
<evidence type="ECO:0000313" key="6">
    <source>
        <dbReference type="Proteomes" id="UP001497512"/>
    </source>
</evidence>
<dbReference type="CDD" id="cd22459">
    <property type="entry name" value="KH-I_PEPPER_rpt1_like"/>
    <property type="match status" value="2"/>
</dbReference>
<feature type="domain" description="K Homology" evidence="4">
    <location>
        <begin position="47"/>
        <end position="117"/>
    </location>
</feature>
<dbReference type="Pfam" id="PF00013">
    <property type="entry name" value="KH_1"/>
    <property type="match status" value="4"/>
</dbReference>
<dbReference type="SMART" id="SM00322">
    <property type="entry name" value="KH"/>
    <property type="match status" value="4"/>
</dbReference>
<keyword evidence="6" id="KW-1185">Reference proteome</keyword>
<accession>A0ABP0TPZ3</accession>
<evidence type="ECO:0000259" key="4">
    <source>
        <dbReference type="SMART" id="SM00322"/>
    </source>
</evidence>
<sequence length="626" mass="66695">MDGSYSVSAKRSHSHYDREAPEMNGRQKRHQPSHVSRDPPPVRPAQDETIFRILCPGSKTGSVIGKGGNIIKALRQETGARIKIADAVPGVDERVIIISAPERDRAHGRDRERGRDREGREKERASRERDGGRERERDRDVRDRDEESREREILSPAQEALFRVHGRIVDAELPNQVSDEDEEGSGSVTTRLLVPNNQIGCLLGKGGKIIEQMREETGAQIRILPKEQLPGCAVPSDELVQIFGDISVVKKALHAISTRLRENPPRDRPQGNMGVYPPGGPFLSAGDTFLPPIDPRNLGGPLLGMGPSLSGGGPPFNNIGLPVLSDVGGMNRPPISDEELVFRILCPNEKIGSVIGKGGSVIKNLREETGARIKVADAVPGSEERVIIVSANEHPDDNISPAQEAVLHIQSRVVDLGPDQDGVITTRLLVPSNRIGCLLGKGGSIIADMRRNTRANIRILAKDSLPHCALEHDELVQIVGDIRVARDALIEITTRLRRNLYREKPGGGAFPSAMSGLGLQGSTPSGYGGRHEASSPGSIYSSPPGLGLQGSGRSSSGYQNMSSSSGAWGSQGGSGGGYGGGSSHHSGSGRYGGGSGCGSVPSMTVEVPIPSVLFPLGLGSPVYETA</sequence>
<feature type="domain" description="K Homology" evidence="4">
    <location>
        <begin position="422"/>
        <end position="497"/>
    </location>
</feature>
<proteinExistence type="predicted"/>
<evidence type="ECO:0000256" key="2">
    <source>
        <dbReference type="PROSITE-ProRule" id="PRU00117"/>
    </source>
</evidence>
<feature type="compositionally biased region" description="Low complexity" evidence="3">
    <location>
        <begin position="534"/>
        <end position="568"/>
    </location>
</feature>
<feature type="region of interest" description="Disordered" evidence="3">
    <location>
        <begin position="102"/>
        <end position="153"/>
    </location>
</feature>
<dbReference type="Gene3D" id="3.30.1370.10">
    <property type="entry name" value="K Homology domain, type 1"/>
    <property type="match status" value="2"/>
</dbReference>
<dbReference type="InterPro" id="IPR004088">
    <property type="entry name" value="KH_dom_type_1"/>
</dbReference>
<dbReference type="PANTHER" id="PTHR10288">
    <property type="entry name" value="KH DOMAIN CONTAINING RNA BINDING PROTEIN"/>
    <property type="match status" value="1"/>
</dbReference>
<dbReference type="Proteomes" id="UP001497512">
    <property type="component" value="Chromosome 13"/>
</dbReference>
<dbReference type="InterPro" id="IPR004087">
    <property type="entry name" value="KH_dom"/>
</dbReference>
<feature type="compositionally biased region" description="Gly residues" evidence="3">
    <location>
        <begin position="569"/>
        <end position="582"/>
    </location>
</feature>
<evidence type="ECO:0000256" key="1">
    <source>
        <dbReference type="ARBA" id="ARBA00022737"/>
    </source>
</evidence>
<dbReference type="PROSITE" id="PS50084">
    <property type="entry name" value="KH_TYPE_1"/>
    <property type="match status" value="4"/>
</dbReference>
<feature type="region of interest" description="Disordered" evidence="3">
    <location>
        <begin position="511"/>
        <end position="596"/>
    </location>
</feature>
<dbReference type="InterPro" id="IPR036612">
    <property type="entry name" value="KH_dom_type_1_sf"/>
</dbReference>